<dbReference type="SUPFAM" id="SSF101576">
    <property type="entry name" value="Supernatant protein factor (SPF), C-terminal domain"/>
    <property type="match status" value="1"/>
</dbReference>
<accession>G3T108</accession>
<gene>
    <name evidence="4" type="primary">TMED8</name>
</gene>
<reference evidence="4" key="2">
    <citation type="submission" date="2025-08" db="UniProtKB">
        <authorList>
            <consortium name="Ensembl"/>
        </authorList>
    </citation>
    <scope>IDENTIFICATION</scope>
    <source>
        <strain evidence="4">Isolate ISIS603380</strain>
    </source>
</reference>
<reference evidence="4 5" key="1">
    <citation type="submission" date="2009-06" db="EMBL/GenBank/DDBJ databases">
        <title>The Genome Sequence of Loxodonta africana (African elephant).</title>
        <authorList>
            <person name="Di Palma F."/>
            <person name="Heiman D."/>
            <person name="Young S."/>
            <person name="Johnson J."/>
            <person name="Lander E.S."/>
            <person name="Lindblad-Toh K."/>
        </authorList>
    </citation>
    <scope>NUCLEOTIDE SEQUENCE [LARGE SCALE GENOMIC DNA]</scope>
    <source>
        <strain evidence="4 5">Isolate ISIS603380</strain>
    </source>
</reference>
<dbReference type="OMA" id="KRLFWEF"/>
<dbReference type="STRING" id="9785.ENSLAFP00000006715"/>
<dbReference type="Ensembl" id="ENSLAFT00000008012.3">
    <property type="protein sequence ID" value="ENSLAFP00000006715.3"/>
    <property type="gene ID" value="ENSLAFG00000008011.3"/>
</dbReference>
<feature type="compositionally biased region" description="Acidic residues" evidence="2">
    <location>
        <begin position="237"/>
        <end position="253"/>
    </location>
</feature>
<dbReference type="Pfam" id="PF13897">
    <property type="entry name" value="GOLD_2"/>
    <property type="match status" value="1"/>
</dbReference>
<dbReference type="PANTHER" id="PTHR22973">
    <property type="entry name" value="LD35087P"/>
    <property type="match status" value="1"/>
</dbReference>
<dbReference type="PROSITE" id="PS50866">
    <property type="entry name" value="GOLD"/>
    <property type="match status" value="1"/>
</dbReference>
<proteinExistence type="predicted"/>
<dbReference type="InterPro" id="IPR036598">
    <property type="entry name" value="GOLD_dom_sf"/>
</dbReference>
<feature type="domain" description="GOLD" evidence="3">
    <location>
        <begin position="158"/>
        <end position="322"/>
    </location>
</feature>
<feature type="region of interest" description="Disordered" evidence="2">
    <location>
        <begin position="1"/>
        <end position="82"/>
    </location>
</feature>
<organism evidence="4 5">
    <name type="scientific">Loxodonta africana</name>
    <name type="common">African elephant</name>
    <dbReference type="NCBI Taxonomy" id="9785"/>
    <lineage>
        <taxon>Eukaryota</taxon>
        <taxon>Metazoa</taxon>
        <taxon>Chordata</taxon>
        <taxon>Craniata</taxon>
        <taxon>Vertebrata</taxon>
        <taxon>Euteleostomi</taxon>
        <taxon>Mammalia</taxon>
        <taxon>Eutheria</taxon>
        <taxon>Afrotheria</taxon>
        <taxon>Proboscidea</taxon>
        <taxon>Elephantidae</taxon>
        <taxon>Loxodonta</taxon>
    </lineage>
</organism>
<keyword evidence="1" id="KW-0007">Acetylation</keyword>
<sequence length="324" mass="35727">MSEPQADEGPGFWSPAARGGSAGGIRERPGSGGEPGGRSQTEDLENTKITTPVASASDPEPHSSPHRPQMVSAGSEDATEDLRKAAGAVKAWALDQGSLPADQNSVVQMAKYQVPQRSGDIVMIQSEHTGTIDVLSADLESADLLGDHRKVSPPLMAPPCIWTFAKMKEFKSKLSKDKNSRLVVKRGEVVTIRVPTHPEGKRVCWEFATDDYDIGFGVYFDWTPVTSTDITVQVSDSSEDEDEEEEEEEEIEDPVPVGDVERGSRSSLRSRYGEVMPVYRRDSHRDVQAGSHDYPGEGIYLLKFDNSYSLLRNKTLYFHIYYTS</sequence>
<name>G3T108_LOXAF</name>
<protein>
    <submittedName>
        <fullName evidence="4">Transmembrane p24 trafficking protein family member 8</fullName>
    </submittedName>
</protein>
<evidence type="ECO:0000259" key="3">
    <source>
        <dbReference type="PROSITE" id="PS50866"/>
    </source>
</evidence>
<evidence type="ECO:0000256" key="1">
    <source>
        <dbReference type="ARBA" id="ARBA00022990"/>
    </source>
</evidence>
<dbReference type="GeneTree" id="ENSGT00530000063651"/>
<dbReference type="InterPro" id="IPR052269">
    <property type="entry name" value="Golgi-PI4KB_interaction"/>
</dbReference>
<evidence type="ECO:0000256" key="2">
    <source>
        <dbReference type="SAM" id="MobiDB-lite"/>
    </source>
</evidence>
<dbReference type="PANTHER" id="PTHR22973:SF3">
    <property type="entry name" value="PROTEIN TMED8"/>
    <property type="match status" value="1"/>
</dbReference>
<dbReference type="InterPro" id="IPR009038">
    <property type="entry name" value="GOLD_dom"/>
</dbReference>
<keyword evidence="5" id="KW-1185">Reference proteome</keyword>
<dbReference type="eggNOG" id="KOG3878">
    <property type="taxonomic scope" value="Eukaryota"/>
</dbReference>
<dbReference type="Proteomes" id="UP000007646">
    <property type="component" value="Unassembled WGS sequence"/>
</dbReference>
<dbReference type="FunCoup" id="G3T108">
    <property type="interactions" value="14"/>
</dbReference>
<evidence type="ECO:0000313" key="4">
    <source>
        <dbReference type="Ensembl" id="ENSLAFP00000006715.3"/>
    </source>
</evidence>
<reference evidence="4" key="3">
    <citation type="submission" date="2025-09" db="UniProtKB">
        <authorList>
            <consortium name="Ensembl"/>
        </authorList>
    </citation>
    <scope>IDENTIFICATION</scope>
    <source>
        <strain evidence="4">Isolate ISIS603380</strain>
    </source>
</reference>
<dbReference type="AlphaFoldDB" id="G3T108"/>
<dbReference type="InParanoid" id="G3T108"/>
<feature type="region of interest" description="Disordered" evidence="2">
    <location>
        <begin position="232"/>
        <end position="268"/>
    </location>
</feature>
<evidence type="ECO:0000313" key="5">
    <source>
        <dbReference type="Proteomes" id="UP000007646"/>
    </source>
</evidence>
<dbReference type="Gene3D" id="2.60.120.680">
    <property type="entry name" value="GOLD domain"/>
    <property type="match status" value="1"/>
</dbReference>